<gene>
    <name evidence="2" type="ORF">OQ273_05630</name>
</gene>
<accession>A0A9X3ZGW7</accession>
<dbReference type="AlphaFoldDB" id="A0A9X3ZGW7"/>
<feature type="transmembrane region" description="Helical" evidence="1">
    <location>
        <begin position="125"/>
        <end position="140"/>
    </location>
</feature>
<sequence>MALIVNRVRKNLEMEVPSFAVFVKATDRLSGAPKVSLEWARARRAHMKIFEDRVEIGDWSLPHADVTKATLYRTDGKLKAHLLEIVTPQKTVQINPNTGVDPTPHLPYEVTLAPYPANLQNLRKAFWAVVIAMAAALIFLY</sequence>
<keyword evidence="1" id="KW-0472">Membrane</keyword>
<keyword evidence="1" id="KW-1133">Transmembrane helix</keyword>
<dbReference type="EMBL" id="JAPJZI010000001">
    <property type="protein sequence ID" value="MDA5398051.1"/>
    <property type="molecule type" value="Genomic_DNA"/>
</dbReference>
<keyword evidence="3" id="KW-1185">Reference proteome</keyword>
<dbReference type="Proteomes" id="UP001151234">
    <property type="component" value="Unassembled WGS sequence"/>
</dbReference>
<evidence type="ECO:0000313" key="2">
    <source>
        <dbReference type="EMBL" id="MDA5398051.1"/>
    </source>
</evidence>
<reference evidence="2" key="1">
    <citation type="submission" date="2022-11" db="EMBL/GenBank/DDBJ databases">
        <title>Draft genome sequence of Hoeflea poritis E7-10 and Hoeflea prorocentri PM5-8, separated from scleractinian coral Porites lutea and marine dinoflagellate.</title>
        <authorList>
            <person name="Zhang G."/>
            <person name="Wei Q."/>
            <person name="Cai L."/>
        </authorList>
    </citation>
    <scope>NUCLEOTIDE SEQUENCE</scope>
    <source>
        <strain evidence="2">PM5-8</strain>
    </source>
</reference>
<comment type="caution">
    <text evidence="2">The sequence shown here is derived from an EMBL/GenBank/DDBJ whole genome shotgun (WGS) entry which is preliminary data.</text>
</comment>
<organism evidence="2 3">
    <name type="scientific">Hoeflea prorocentri</name>
    <dbReference type="NCBI Taxonomy" id="1922333"/>
    <lineage>
        <taxon>Bacteria</taxon>
        <taxon>Pseudomonadati</taxon>
        <taxon>Pseudomonadota</taxon>
        <taxon>Alphaproteobacteria</taxon>
        <taxon>Hyphomicrobiales</taxon>
        <taxon>Rhizobiaceae</taxon>
        <taxon>Hoeflea</taxon>
    </lineage>
</organism>
<keyword evidence="1" id="KW-0812">Transmembrane</keyword>
<name>A0A9X3ZGW7_9HYPH</name>
<evidence type="ECO:0000256" key="1">
    <source>
        <dbReference type="SAM" id="Phobius"/>
    </source>
</evidence>
<protein>
    <submittedName>
        <fullName evidence="2">Uncharacterized protein</fullName>
    </submittedName>
</protein>
<proteinExistence type="predicted"/>
<dbReference type="RefSeq" id="WP_267989493.1">
    <property type="nucleotide sequence ID" value="NZ_JAPJZI010000001.1"/>
</dbReference>
<evidence type="ECO:0000313" key="3">
    <source>
        <dbReference type="Proteomes" id="UP001151234"/>
    </source>
</evidence>